<dbReference type="CDD" id="cd06558">
    <property type="entry name" value="crotonase-like"/>
    <property type="match status" value="1"/>
</dbReference>
<sequence length="223" mass="24044">MISYSLEGGIAILAIDDGKRNVVGPAFVAAMNNCLDRADADKAKAIVLEGRAGTFSAGFDLKEFQKGPEATFSLVRSGFEMLLRLFEFPRPVVTACSGHGIGMGAFLLMVSDFRICAAGEFKFSLPESRLGMDLGPFLIALAQSRITPGYMTRVAILSEELDPDMACKAGILDEVLPQEEVRARALEVARGLATMPAVFGKNKIAVRATPTQQMRDFLASFDI</sequence>
<dbReference type="GO" id="GO:0004300">
    <property type="term" value="F:enoyl-CoA hydratase activity"/>
    <property type="evidence" value="ECO:0007669"/>
    <property type="project" value="UniProtKB-EC"/>
</dbReference>
<dbReference type="PANTHER" id="PTHR11941:SF54">
    <property type="entry name" value="ENOYL-COA HYDRATASE, MITOCHONDRIAL"/>
    <property type="match status" value="1"/>
</dbReference>
<keyword evidence="2" id="KW-1185">Reference proteome</keyword>
<dbReference type="InterPro" id="IPR029045">
    <property type="entry name" value="ClpP/crotonase-like_dom_sf"/>
</dbReference>
<dbReference type="AlphaFoldDB" id="A0A1L9NUJ0"/>
<evidence type="ECO:0000313" key="2">
    <source>
        <dbReference type="Proteomes" id="UP000184514"/>
    </source>
</evidence>
<dbReference type="Proteomes" id="UP000184514">
    <property type="component" value="Unassembled WGS sequence"/>
</dbReference>
<dbReference type="EC" id="4.2.1.17" evidence="1"/>
<gene>
    <name evidence="1" type="primary">fadB_3</name>
    <name evidence="1" type="ORF">PFRI_27310</name>
</gene>
<protein>
    <submittedName>
        <fullName evidence="1">Putative enoyl-CoA hydratase</fullName>
        <ecNumber evidence="1">4.2.1.17</ecNumber>
    </submittedName>
</protein>
<name>A0A1L9NUJ0_9RHOB</name>
<dbReference type="PANTHER" id="PTHR11941">
    <property type="entry name" value="ENOYL-COA HYDRATASE-RELATED"/>
    <property type="match status" value="1"/>
</dbReference>
<accession>A0A1L9NUJ0</accession>
<keyword evidence="1" id="KW-0456">Lyase</keyword>
<proteinExistence type="predicted"/>
<evidence type="ECO:0000313" key="1">
    <source>
        <dbReference type="EMBL" id="OJI92956.1"/>
    </source>
</evidence>
<dbReference type="NCBIfam" id="NF004858">
    <property type="entry name" value="PRK06213.1"/>
    <property type="match status" value="1"/>
</dbReference>
<dbReference type="GO" id="GO:0006635">
    <property type="term" value="P:fatty acid beta-oxidation"/>
    <property type="evidence" value="ECO:0007669"/>
    <property type="project" value="TreeGrafter"/>
</dbReference>
<organism evidence="1 2">
    <name type="scientific">Planktotalea frisia</name>
    <dbReference type="NCBI Taxonomy" id="696762"/>
    <lineage>
        <taxon>Bacteria</taxon>
        <taxon>Pseudomonadati</taxon>
        <taxon>Pseudomonadota</taxon>
        <taxon>Alphaproteobacteria</taxon>
        <taxon>Rhodobacterales</taxon>
        <taxon>Paracoccaceae</taxon>
        <taxon>Planktotalea</taxon>
    </lineage>
</organism>
<comment type="caution">
    <text evidence="1">The sequence shown here is derived from an EMBL/GenBank/DDBJ whole genome shotgun (WGS) entry which is preliminary data.</text>
</comment>
<reference evidence="1 2" key="1">
    <citation type="submission" date="2016-10" db="EMBL/GenBank/DDBJ databases">
        <title>Genome sequence of Planktotalea frisia SH6-1.</title>
        <authorList>
            <person name="Poehlein A."/>
            <person name="Bakenhus I."/>
            <person name="Voget S."/>
            <person name="Brinkhoff T."/>
            <person name="Simon M."/>
        </authorList>
    </citation>
    <scope>NUCLEOTIDE SEQUENCE [LARGE SCALE GENOMIC DNA]</scope>
    <source>
        <strain evidence="1 2">SH6-1</strain>
    </source>
</reference>
<dbReference type="Pfam" id="PF00378">
    <property type="entry name" value="ECH_1"/>
    <property type="match status" value="1"/>
</dbReference>
<dbReference type="RefSeq" id="WP_084649695.1">
    <property type="nucleotide sequence ID" value="NZ_MLCB01000159.1"/>
</dbReference>
<dbReference type="STRING" id="696762.PFRI_27310"/>
<dbReference type="InterPro" id="IPR001753">
    <property type="entry name" value="Enoyl-CoA_hydra/iso"/>
</dbReference>
<dbReference type="OrthoDB" id="8640486at2"/>
<dbReference type="Gene3D" id="3.90.226.10">
    <property type="entry name" value="2-enoyl-CoA Hydratase, Chain A, domain 1"/>
    <property type="match status" value="1"/>
</dbReference>
<dbReference type="EMBL" id="MLCB01000159">
    <property type="protein sequence ID" value="OJI92956.1"/>
    <property type="molecule type" value="Genomic_DNA"/>
</dbReference>
<dbReference type="SUPFAM" id="SSF52096">
    <property type="entry name" value="ClpP/crotonase"/>
    <property type="match status" value="1"/>
</dbReference>